<evidence type="ECO:0000313" key="6">
    <source>
        <dbReference type="EMBL" id="MDT2832696.1"/>
    </source>
</evidence>
<evidence type="ECO:0000313" key="7">
    <source>
        <dbReference type="Proteomes" id="UP001268577"/>
    </source>
</evidence>
<organism evidence="6 7">
    <name type="scientific">Vagococcus carniphilus</name>
    <dbReference type="NCBI Taxonomy" id="218144"/>
    <lineage>
        <taxon>Bacteria</taxon>
        <taxon>Bacillati</taxon>
        <taxon>Bacillota</taxon>
        <taxon>Bacilli</taxon>
        <taxon>Lactobacillales</taxon>
        <taxon>Enterococcaceae</taxon>
        <taxon>Vagococcus</taxon>
    </lineage>
</organism>
<dbReference type="FunFam" id="2.40.50.100:FF:000003">
    <property type="entry name" value="Acetyl-CoA carboxylase biotin carboxyl carrier protein"/>
    <property type="match status" value="1"/>
</dbReference>
<evidence type="ECO:0000256" key="3">
    <source>
        <dbReference type="RuleBase" id="RU364072"/>
    </source>
</evidence>
<comment type="function">
    <text evidence="3">This protein is a component of the acetyl coenzyme A carboxylase complex; first, biotin carboxylase catalyzes the carboxylation of the carrier protein and then the transcarboxylase transfers the carboxyl group to form malonyl-CoA.</text>
</comment>
<keyword evidence="3" id="KW-0444">Lipid biosynthesis</keyword>
<dbReference type="NCBIfam" id="TIGR00531">
    <property type="entry name" value="BCCP"/>
    <property type="match status" value="1"/>
</dbReference>
<dbReference type="Proteomes" id="UP001268577">
    <property type="component" value="Unassembled WGS sequence"/>
</dbReference>
<feature type="region of interest" description="Disordered" evidence="4">
    <location>
        <begin position="44"/>
        <end position="76"/>
    </location>
</feature>
<evidence type="ECO:0000259" key="5">
    <source>
        <dbReference type="PROSITE" id="PS50968"/>
    </source>
</evidence>
<dbReference type="PANTHER" id="PTHR45266">
    <property type="entry name" value="OXALOACETATE DECARBOXYLASE ALPHA CHAIN"/>
    <property type="match status" value="1"/>
</dbReference>
<feature type="compositionally biased region" description="Polar residues" evidence="4">
    <location>
        <begin position="44"/>
        <end position="58"/>
    </location>
</feature>
<proteinExistence type="predicted"/>
<dbReference type="PRINTS" id="PR01071">
    <property type="entry name" value="ACOABIOTINCC"/>
</dbReference>
<accession>A0AAW8U1N8</accession>
<dbReference type="EMBL" id="JARQBZ010000002">
    <property type="protein sequence ID" value="MDT2832696.1"/>
    <property type="molecule type" value="Genomic_DNA"/>
</dbReference>
<keyword evidence="6" id="KW-0436">Ligase</keyword>
<dbReference type="Pfam" id="PF00364">
    <property type="entry name" value="Biotin_lipoyl"/>
    <property type="match status" value="1"/>
</dbReference>
<evidence type="ECO:0000256" key="2">
    <source>
        <dbReference type="ARBA" id="ARBA00023267"/>
    </source>
</evidence>
<keyword evidence="2 3" id="KW-0092">Biotin</keyword>
<dbReference type="InterPro" id="IPR011053">
    <property type="entry name" value="Single_hybrid_motif"/>
</dbReference>
<dbReference type="GO" id="GO:0006633">
    <property type="term" value="P:fatty acid biosynthetic process"/>
    <property type="evidence" value="ECO:0007669"/>
    <property type="project" value="UniProtKB-KW"/>
</dbReference>
<dbReference type="CDD" id="cd06850">
    <property type="entry name" value="biotinyl_domain"/>
    <property type="match status" value="1"/>
</dbReference>
<dbReference type="PROSITE" id="PS50968">
    <property type="entry name" value="BIOTINYL_LIPOYL"/>
    <property type="match status" value="1"/>
</dbReference>
<dbReference type="InterPro" id="IPR050709">
    <property type="entry name" value="Biotin_Carboxyl_Carrier/Decarb"/>
</dbReference>
<dbReference type="PANTHER" id="PTHR45266:SF3">
    <property type="entry name" value="OXALOACETATE DECARBOXYLASE ALPHA CHAIN"/>
    <property type="match status" value="1"/>
</dbReference>
<sequence length="154" mass="16873">MNFSEIKELLELFESSSIREMDLKKEDLSLYLNKNEMSRQVVTETQATPKIENTQTSEAEAPVKETVAVTEQPTEAQGETVNAPIVGVIYTASDPSAPAFVQVGDKVSVGDTLCIIEAMKIMNEVKSDVAGTVTEILIENEDVVEFGQALFRIS</sequence>
<keyword evidence="3" id="KW-0276">Fatty acid metabolism</keyword>
<dbReference type="InterPro" id="IPR000089">
    <property type="entry name" value="Biotin_lipoyl"/>
</dbReference>
<dbReference type="Gene3D" id="2.40.50.100">
    <property type="match status" value="1"/>
</dbReference>
<comment type="caution">
    <text evidence="6">The sequence shown here is derived from an EMBL/GenBank/DDBJ whole genome shotgun (WGS) entry which is preliminary data.</text>
</comment>
<comment type="pathway">
    <text evidence="3">Lipid metabolism; fatty acid biosynthesis.</text>
</comment>
<dbReference type="SUPFAM" id="SSF51230">
    <property type="entry name" value="Single hybrid motif"/>
    <property type="match status" value="1"/>
</dbReference>
<protein>
    <recommendedName>
        <fullName evidence="1 3">Biotin carboxyl carrier protein of acetyl-CoA carboxylase</fullName>
    </recommendedName>
</protein>
<name>A0AAW8U1N8_9ENTE</name>
<evidence type="ECO:0000256" key="1">
    <source>
        <dbReference type="ARBA" id="ARBA00017562"/>
    </source>
</evidence>
<feature type="domain" description="Lipoyl-binding" evidence="5">
    <location>
        <begin position="78"/>
        <end position="154"/>
    </location>
</feature>
<dbReference type="AlphaFoldDB" id="A0AAW8U1N8"/>
<dbReference type="GO" id="GO:0003989">
    <property type="term" value="F:acetyl-CoA carboxylase activity"/>
    <property type="evidence" value="ECO:0007669"/>
    <property type="project" value="InterPro"/>
</dbReference>
<evidence type="ECO:0000256" key="4">
    <source>
        <dbReference type="SAM" id="MobiDB-lite"/>
    </source>
</evidence>
<gene>
    <name evidence="6" type="primary">accB</name>
    <name evidence="6" type="ORF">P7H70_01410</name>
</gene>
<dbReference type="InterPro" id="IPR001249">
    <property type="entry name" value="AcCoA_biotinCC"/>
</dbReference>
<keyword evidence="3" id="KW-0443">Lipid metabolism</keyword>
<reference evidence="6" key="1">
    <citation type="submission" date="2023-03" db="EMBL/GenBank/DDBJ databases">
        <authorList>
            <person name="Shen W."/>
            <person name="Cai J."/>
        </authorList>
    </citation>
    <scope>NUCLEOTIDE SEQUENCE</scope>
    <source>
        <strain evidence="6">P96-3</strain>
    </source>
</reference>
<dbReference type="GO" id="GO:0009317">
    <property type="term" value="C:acetyl-CoA carboxylase complex"/>
    <property type="evidence" value="ECO:0007669"/>
    <property type="project" value="InterPro"/>
</dbReference>
<dbReference type="RefSeq" id="WP_311876535.1">
    <property type="nucleotide sequence ID" value="NZ_JARQBZ010000002.1"/>
</dbReference>
<keyword evidence="3" id="KW-0275">Fatty acid biosynthesis</keyword>